<dbReference type="HOGENOM" id="CLU_001265_30_13_1"/>
<evidence type="ECO:0000313" key="10">
    <source>
        <dbReference type="EMBL" id="EMG45196.1"/>
    </source>
</evidence>
<feature type="transmembrane region" description="Helical" evidence="7">
    <location>
        <begin position="140"/>
        <end position="156"/>
    </location>
</feature>
<dbReference type="EMBL" id="AOGT01002932">
    <property type="protein sequence ID" value="EMG45196.1"/>
    <property type="molecule type" value="Genomic_DNA"/>
</dbReference>
<dbReference type="OMA" id="CICIVAG"/>
<dbReference type="PROSITE" id="PS50850">
    <property type="entry name" value="MFS"/>
    <property type="match status" value="1"/>
</dbReference>
<evidence type="ECO:0000256" key="2">
    <source>
        <dbReference type="ARBA" id="ARBA00010992"/>
    </source>
</evidence>
<comment type="subcellular location">
    <subcellularLocation>
        <location evidence="1">Membrane</location>
        <topology evidence="1">Multi-pass membrane protein</topology>
    </subcellularLocation>
</comment>
<dbReference type="GO" id="GO:0016020">
    <property type="term" value="C:membrane"/>
    <property type="evidence" value="ECO:0007669"/>
    <property type="project" value="UniProtKB-SubCell"/>
</dbReference>
<evidence type="ECO:0000256" key="7">
    <source>
        <dbReference type="SAM" id="Phobius"/>
    </source>
</evidence>
<keyword evidence="8" id="KW-0732">Signal</keyword>
<keyword evidence="4 7" id="KW-0812">Transmembrane</keyword>
<dbReference type="AlphaFoldDB" id="M3IG22"/>
<dbReference type="OrthoDB" id="6133115at2759"/>
<evidence type="ECO:0000256" key="4">
    <source>
        <dbReference type="ARBA" id="ARBA00022692"/>
    </source>
</evidence>
<comment type="caution">
    <text evidence="10">The sequence shown here is derived from an EMBL/GenBank/DDBJ whole genome shotgun (WGS) entry which is preliminary data.</text>
</comment>
<keyword evidence="3" id="KW-0813">Transport</keyword>
<dbReference type="Pfam" id="PF00083">
    <property type="entry name" value="Sugar_tr"/>
    <property type="match status" value="1"/>
</dbReference>
<evidence type="ECO:0000256" key="6">
    <source>
        <dbReference type="ARBA" id="ARBA00023136"/>
    </source>
</evidence>
<evidence type="ECO:0000256" key="8">
    <source>
        <dbReference type="SAM" id="SignalP"/>
    </source>
</evidence>
<sequence length="350" mass="39088">MTFVFLCSINFLLLSNYPKMSEDNKKNDVLETVDSINEESTDKIKVEKSIDDYLYLDKPFYRYKFLNVLNWYIFLNTISCTSNGYDGSLLNGLQILEIWRAKMGNPEGAVLGALSNGVVFGGLISALFTSWMCDNLGRKPTVLIGAAVTVLGSILQGVSTNFAFFLVARIIIGVGTNINSVASPTLISEISYPKYRATAVSNYPPWWYFGAMIAAWVTYGTHNINSDYSWRIPSYLQGTLALFQFVCCCISMPESPRFLVSKGHVDRARDILRELHTGNDYSEKATALVEFELQEIRAAIELEKVNTNSFFRRRTLFLSSAIVAIAFGEDPKNIMVPTSSATKESSTETV</sequence>
<dbReference type="Gene3D" id="1.20.1250.20">
    <property type="entry name" value="MFS general substrate transporter like domains"/>
    <property type="match status" value="1"/>
</dbReference>
<reference evidence="10 11" key="1">
    <citation type="submission" date="2013-02" db="EMBL/GenBank/DDBJ databases">
        <title>Genome sequence of Candida maltosa Xu316, a potential industrial strain for xylitol and ethanol production.</title>
        <authorList>
            <person name="Yu J."/>
            <person name="Wang Q."/>
            <person name="Geng X."/>
            <person name="Bao W."/>
            <person name="He P."/>
            <person name="Cai J."/>
        </authorList>
    </citation>
    <scope>NUCLEOTIDE SEQUENCE [LARGE SCALE GENOMIC DNA]</scope>
    <source>
        <strain evidence="11">Xu316</strain>
    </source>
</reference>
<feature type="transmembrane region" description="Helical" evidence="7">
    <location>
        <begin position="203"/>
        <end position="222"/>
    </location>
</feature>
<feature type="transmembrane region" description="Helical" evidence="7">
    <location>
        <begin position="109"/>
        <end position="128"/>
    </location>
</feature>
<feature type="signal peptide" evidence="8">
    <location>
        <begin position="1"/>
        <end position="22"/>
    </location>
</feature>
<dbReference type="Proteomes" id="UP000011777">
    <property type="component" value="Unassembled WGS sequence"/>
</dbReference>
<keyword evidence="5 7" id="KW-1133">Transmembrane helix</keyword>
<keyword evidence="6 7" id="KW-0472">Membrane</keyword>
<dbReference type="SUPFAM" id="SSF103473">
    <property type="entry name" value="MFS general substrate transporter"/>
    <property type="match status" value="1"/>
</dbReference>
<evidence type="ECO:0000256" key="1">
    <source>
        <dbReference type="ARBA" id="ARBA00004141"/>
    </source>
</evidence>
<accession>M3IG22</accession>
<dbReference type="STRING" id="1245528.M3IG22"/>
<feature type="chain" id="PRO_5004034755" evidence="8">
    <location>
        <begin position="23"/>
        <end position="350"/>
    </location>
</feature>
<evidence type="ECO:0000313" key="11">
    <source>
        <dbReference type="Proteomes" id="UP000011777"/>
    </source>
</evidence>
<evidence type="ECO:0000256" key="3">
    <source>
        <dbReference type="ARBA" id="ARBA00022448"/>
    </source>
</evidence>
<evidence type="ECO:0000256" key="5">
    <source>
        <dbReference type="ARBA" id="ARBA00022989"/>
    </source>
</evidence>
<evidence type="ECO:0000259" key="9">
    <source>
        <dbReference type="PROSITE" id="PS50850"/>
    </source>
</evidence>
<keyword evidence="11" id="KW-1185">Reference proteome</keyword>
<dbReference type="InterPro" id="IPR005828">
    <property type="entry name" value="MFS_sugar_transport-like"/>
</dbReference>
<feature type="transmembrane region" description="Helical" evidence="7">
    <location>
        <begin position="162"/>
        <end position="182"/>
    </location>
</feature>
<dbReference type="PANTHER" id="PTHR48022">
    <property type="entry name" value="PLASTIDIC GLUCOSE TRANSPORTER 4"/>
    <property type="match status" value="1"/>
</dbReference>
<gene>
    <name evidence="10" type="ORF">G210_5225</name>
</gene>
<protein>
    <submittedName>
        <fullName evidence="10">Hexose transporter</fullName>
    </submittedName>
</protein>
<comment type="similarity">
    <text evidence="2">Belongs to the major facilitator superfamily. Sugar transporter (TC 2.A.1.1) family.</text>
</comment>
<dbReference type="GO" id="GO:0005351">
    <property type="term" value="F:carbohydrate:proton symporter activity"/>
    <property type="evidence" value="ECO:0007669"/>
    <property type="project" value="TreeGrafter"/>
</dbReference>
<feature type="domain" description="Major facilitator superfamily (MFS) profile" evidence="9">
    <location>
        <begin position="72"/>
        <end position="350"/>
    </location>
</feature>
<organism evidence="10 11">
    <name type="scientific">Candida maltosa (strain Xu316)</name>
    <name type="common">Yeast</name>
    <dbReference type="NCBI Taxonomy" id="1245528"/>
    <lineage>
        <taxon>Eukaryota</taxon>
        <taxon>Fungi</taxon>
        <taxon>Dikarya</taxon>
        <taxon>Ascomycota</taxon>
        <taxon>Saccharomycotina</taxon>
        <taxon>Pichiomycetes</taxon>
        <taxon>Debaryomycetaceae</taxon>
        <taxon>Candida/Lodderomyces clade</taxon>
        <taxon>Candida</taxon>
    </lineage>
</organism>
<dbReference type="InterPro" id="IPR020846">
    <property type="entry name" value="MFS_dom"/>
</dbReference>
<proteinExistence type="inferred from homology"/>
<dbReference type="InterPro" id="IPR050360">
    <property type="entry name" value="MFS_Sugar_Transporters"/>
</dbReference>
<dbReference type="InterPro" id="IPR036259">
    <property type="entry name" value="MFS_trans_sf"/>
</dbReference>
<dbReference type="eggNOG" id="KOG0254">
    <property type="taxonomic scope" value="Eukaryota"/>
</dbReference>
<name>M3IG22_CANMX</name>
<dbReference type="PANTHER" id="PTHR48022:SF64">
    <property type="entry name" value="MAJOR FACILITATOR SUPERFAMILY (MFS) PROFILE DOMAIN-CONTAINING PROTEIN"/>
    <property type="match status" value="1"/>
</dbReference>